<proteinExistence type="predicted"/>
<organism evidence="1 2">
    <name type="scientific">Phytophthora nicotianae P1976</name>
    <dbReference type="NCBI Taxonomy" id="1317066"/>
    <lineage>
        <taxon>Eukaryota</taxon>
        <taxon>Sar</taxon>
        <taxon>Stramenopiles</taxon>
        <taxon>Oomycota</taxon>
        <taxon>Peronosporomycetes</taxon>
        <taxon>Peronosporales</taxon>
        <taxon>Peronosporaceae</taxon>
        <taxon>Phytophthora</taxon>
    </lineage>
</organism>
<evidence type="ECO:0000313" key="1">
    <source>
        <dbReference type="EMBL" id="ETO72395.1"/>
    </source>
</evidence>
<evidence type="ECO:0000313" key="2">
    <source>
        <dbReference type="Proteomes" id="UP000028582"/>
    </source>
</evidence>
<reference evidence="1 2" key="1">
    <citation type="submission" date="2013-11" db="EMBL/GenBank/DDBJ databases">
        <title>The Genome Sequence of Phytophthora parasitica P1976.</title>
        <authorList>
            <consortium name="The Broad Institute Genomics Platform"/>
            <person name="Russ C."/>
            <person name="Tyler B."/>
            <person name="Panabieres F."/>
            <person name="Shan W."/>
            <person name="Tripathy S."/>
            <person name="Grunwald N."/>
            <person name="Machado M."/>
            <person name="Johnson C.S."/>
            <person name="Walker B."/>
            <person name="Young S."/>
            <person name="Zeng Q."/>
            <person name="Gargeya S."/>
            <person name="Fitzgerald M."/>
            <person name="Haas B."/>
            <person name="Abouelleil A."/>
            <person name="Allen A.W."/>
            <person name="Alvarado L."/>
            <person name="Arachchi H.M."/>
            <person name="Berlin A.M."/>
            <person name="Chapman S.B."/>
            <person name="Gainer-Dewar J."/>
            <person name="Goldberg J."/>
            <person name="Griggs A."/>
            <person name="Gujja S."/>
            <person name="Hansen M."/>
            <person name="Howarth C."/>
            <person name="Imamovic A."/>
            <person name="Ireland A."/>
            <person name="Larimer J."/>
            <person name="McCowan C."/>
            <person name="Murphy C."/>
            <person name="Pearson M."/>
            <person name="Poon T.W."/>
            <person name="Priest M."/>
            <person name="Roberts A."/>
            <person name="Saif S."/>
            <person name="Shea T."/>
            <person name="Sisk P."/>
            <person name="Sykes S."/>
            <person name="Wortman J."/>
            <person name="Nusbaum C."/>
            <person name="Birren B."/>
        </authorList>
    </citation>
    <scope>NUCLEOTIDE SEQUENCE [LARGE SCALE GENOMIC DNA]</scope>
    <source>
        <strain evidence="1 2">P1976</strain>
    </source>
</reference>
<gene>
    <name evidence="1" type="ORF">F444_11410</name>
</gene>
<dbReference type="AlphaFoldDB" id="A0A081A0I4"/>
<name>A0A081A0I4_PHYNI</name>
<protein>
    <submittedName>
        <fullName evidence="1">Uncharacterized protein</fullName>
    </submittedName>
</protein>
<sequence>MTNSKYEDDFWTLKKCGEENGIVFAAHPLIHHFPWDVNEKVSNQHSIKNLTKQPFVEYQELWRQRNQVVRNDAEITVEGVKEGIITTIRRQLTALAKRKPRQSDSVIIHEDCVIVGVDQYGAIIQTRDLPQKNRSVVEASTDLYPCLTPWRTTPKAYRRPLIHAHQATVPLDRQIDGHTQLVASYKLSSDFFRLLLFPARDAHATSHQTKTLARNRSGQNTARHAFMKHRHDEFNTKQQPQY</sequence>
<accession>A0A081A0I4</accession>
<comment type="caution">
    <text evidence="1">The sequence shown here is derived from an EMBL/GenBank/DDBJ whole genome shotgun (WGS) entry which is preliminary data.</text>
</comment>
<dbReference type="Proteomes" id="UP000028582">
    <property type="component" value="Unassembled WGS sequence"/>
</dbReference>
<dbReference type="EMBL" id="ANJA01002064">
    <property type="protein sequence ID" value="ETO72395.1"/>
    <property type="molecule type" value="Genomic_DNA"/>
</dbReference>